<name>W4K9W2_HETIT</name>
<dbReference type="EMBL" id="KI925458">
    <property type="protein sequence ID" value="ETW82135.1"/>
    <property type="molecule type" value="Genomic_DNA"/>
</dbReference>
<accession>W4K9W2</accession>
<dbReference type="HOGENOM" id="CLU_2097183_0_0_1"/>
<protein>
    <submittedName>
        <fullName evidence="2">Uncharacterized protein</fullName>
    </submittedName>
</protein>
<evidence type="ECO:0000313" key="3">
    <source>
        <dbReference type="Proteomes" id="UP000030671"/>
    </source>
</evidence>
<dbReference type="GeneID" id="20676188"/>
<dbReference type="AlphaFoldDB" id="W4K9W2"/>
<dbReference type="KEGG" id="hir:HETIRDRAFT_451737"/>
<feature type="compositionally biased region" description="Polar residues" evidence="1">
    <location>
        <begin position="44"/>
        <end position="56"/>
    </location>
</feature>
<sequence length="116" mass="12668">MDAVDSSTITGRPLGDACCYRYIYHSQMMTGTKYVALQCEFARQTQPSTQGSSESVVSIPGRPPRPPYDAPALTPFHMPDETRTSAGLAEGWDGVRKAREIAVHAAQEESGMDRAF</sequence>
<feature type="region of interest" description="Disordered" evidence="1">
    <location>
        <begin position="44"/>
        <end position="91"/>
    </location>
</feature>
<dbReference type="Proteomes" id="UP000030671">
    <property type="component" value="Unassembled WGS sequence"/>
</dbReference>
<organism evidence="2 3">
    <name type="scientific">Heterobasidion irregulare (strain TC 32-1)</name>
    <dbReference type="NCBI Taxonomy" id="747525"/>
    <lineage>
        <taxon>Eukaryota</taxon>
        <taxon>Fungi</taxon>
        <taxon>Dikarya</taxon>
        <taxon>Basidiomycota</taxon>
        <taxon>Agaricomycotina</taxon>
        <taxon>Agaricomycetes</taxon>
        <taxon>Russulales</taxon>
        <taxon>Bondarzewiaceae</taxon>
        <taxon>Heterobasidion</taxon>
        <taxon>Heterobasidion annosum species complex</taxon>
    </lineage>
</organism>
<reference evidence="2 3" key="1">
    <citation type="journal article" date="2012" name="New Phytol.">
        <title>Insight into trade-off between wood decay and parasitism from the genome of a fungal forest pathogen.</title>
        <authorList>
            <person name="Olson A."/>
            <person name="Aerts A."/>
            <person name="Asiegbu F."/>
            <person name="Belbahri L."/>
            <person name="Bouzid O."/>
            <person name="Broberg A."/>
            <person name="Canback B."/>
            <person name="Coutinho P.M."/>
            <person name="Cullen D."/>
            <person name="Dalman K."/>
            <person name="Deflorio G."/>
            <person name="van Diepen L.T."/>
            <person name="Dunand C."/>
            <person name="Duplessis S."/>
            <person name="Durling M."/>
            <person name="Gonthier P."/>
            <person name="Grimwood J."/>
            <person name="Fossdal C.G."/>
            <person name="Hansson D."/>
            <person name="Henrissat B."/>
            <person name="Hietala A."/>
            <person name="Himmelstrand K."/>
            <person name="Hoffmeister D."/>
            <person name="Hogberg N."/>
            <person name="James T.Y."/>
            <person name="Karlsson M."/>
            <person name="Kohler A."/>
            <person name="Kues U."/>
            <person name="Lee Y.H."/>
            <person name="Lin Y.C."/>
            <person name="Lind M."/>
            <person name="Lindquist E."/>
            <person name="Lombard V."/>
            <person name="Lucas S."/>
            <person name="Lunden K."/>
            <person name="Morin E."/>
            <person name="Murat C."/>
            <person name="Park J."/>
            <person name="Raffaello T."/>
            <person name="Rouze P."/>
            <person name="Salamov A."/>
            <person name="Schmutz J."/>
            <person name="Solheim H."/>
            <person name="Stahlberg J."/>
            <person name="Velez H."/>
            <person name="de Vries R.P."/>
            <person name="Wiebenga A."/>
            <person name="Woodward S."/>
            <person name="Yakovlev I."/>
            <person name="Garbelotto M."/>
            <person name="Martin F."/>
            <person name="Grigoriev I.V."/>
            <person name="Stenlid J."/>
        </authorList>
    </citation>
    <scope>NUCLEOTIDE SEQUENCE [LARGE SCALE GENOMIC DNA]</scope>
    <source>
        <strain evidence="2 3">TC 32-1</strain>
    </source>
</reference>
<gene>
    <name evidence="2" type="ORF">HETIRDRAFT_451737</name>
</gene>
<evidence type="ECO:0000256" key="1">
    <source>
        <dbReference type="SAM" id="MobiDB-lite"/>
    </source>
</evidence>
<dbReference type="InParanoid" id="W4K9W2"/>
<dbReference type="RefSeq" id="XP_009546693.1">
    <property type="nucleotide sequence ID" value="XM_009548398.1"/>
</dbReference>
<keyword evidence="3" id="KW-1185">Reference proteome</keyword>
<proteinExistence type="predicted"/>
<evidence type="ECO:0000313" key="2">
    <source>
        <dbReference type="EMBL" id="ETW82135.1"/>
    </source>
</evidence>